<evidence type="ECO:0000313" key="6">
    <source>
        <dbReference type="Proteomes" id="UP000219327"/>
    </source>
</evidence>
<dbReference type="Gene3D" id="2.40.170.20">
    <property type="entry name" value="TonB-dependent receptor, beta-barrel domain"/>
    <property type="match status" value="1"/>
</dbReference>
<dbReference type="GO" id="GO:0009279">
    <property type="term" value="C:cell outer membrane"/>
    <property type="evidence" value="ECO:0007669"/>
    <property type="project" value="UniProtKB-SubCell"/>
</dbReference>
<evidence type="ECO:0000256" key="4">
    <source>
        <dbReference type="SAM" id="MobiDB-lite"/>
    </source>
</evidence>
<comment type="subcellular location">
    <subcellularLocation>
        <location evidence="1">Cell outer membrane</location>
    </subcellularLocation>
</comment>
<evidence type="ECO:0000313" key="5">
    <source>
        <dbReference type="EMBL" id="PDH41502.1"/>
    </source>
</evidence>
<reference evidence="5 6" key="1">
    <citation type="submission" date="2017-08" db="EMBL/GenBank/DDBJ databases">
        <title>Fine stratification of microbial communities through a metagenomic profile of the photic zone.</title>
        <authorList>
            <person name="Haro-Moreno J.M."/>
            <person name="Lopez-Perez M."/>
            <person name="De La Torre J."/>
            <person name="Picazo A."/>
            <person name="Camacho A."/>
            <person name="Rodriguez-Valera F."/>
        </authorList>
    </citation>
    <scope>NUCLEOTIDE SEQUENCE [LARGE SCALE GENOMIC DNA]</scope>
    <source>
        <strain evidence="5">MED-G24</strain>
    </source>
</reference>
<name>A0A2A5WYF8_9GAMM</name>
<evidence type="ECO:0000256" key="3">
    <source>
        <dbReference type="ARBA" id="ARBA00023237"/>
    </source>
</evidence>
<accession>A0A2A5WYF8</accession>
<dbReference type="InterPro" id="IPR036942">
    <property type="entry name" value="Beta-barrel_TonB_sf"/>
</dbReference>
<sequence length="119" mass="12209">MLETSPPDNGGGVVDSTTGTLLDNPLPMNRLTDLQSYIPGLIADEQAVGPHSATLGLRGIGSRFNTGNALYPAVAVYLDDIYLSTHVGQNVTLLDGDHVVTAATPGVTFAAPHLGGVIA</sequence>
<keyword evidence="2" id="KW-0472">Membrane</keyword>
<evidence type="ECO:0000256" key="2">
    <source>
        <dbReference type="ARBA" id="ARBA00023136"/>
    </source>
</evidence>
<dbReference type="Proteomes" id="UP000219327">
    <property type="component" value="Unassembled WGS sequence"/>
</dbReference>
<organism evidence="5 6">
    <name type="scientific">OM182 bacterium MED-G24</name>
    <dbReference type="NCBI Taxonomy" id="1986255"/>
    <lineage>
        <taxon>Bacteria</taxon>
        <taxon>Pseudomonadati</taxon>
        <taxon>Pseudomonadota</taxon>
        <taxon>Gammaproteobacteria</taxon>
        <taxon>OMG group</taxon>
        <taxon>OM182 clade</taxon>
    </lineage>
</organism>
<evidence type="ECO:0008006" key="7">
    <source>
        <dbReference type="Google" id="ProtNLM"/>
    </source>
</evidence>
<keyword evidence="3" id="KW-0998">Cell outer membrane</keyword>
<dbReference type="EMBL" id="NTKD01000004">
    <property type="protein sequence ID" value="PDH41502.1"/>
    <property type="molecule type" value="Genomic_DNA"/>
</dbReference>
<gene>
    <name evidence="5" type="ORF">CNE99_01825</name>
</gene>
<evidence type="ECO:0000256" key="1">
    <source>
        <dbReference type="ARBA" id="ARBA00004442"/>
    </source>
</evidence>
<proteinExistence type="predicted"/>
<protein>
    <recommendedName>
        <fullName evidence="7">TonB-dependent receptor plug domain-containing protein</fullName>
    </recommendedName>
</protein>
<comment type="caution">
    <text evidence="5">The sequence shown here is derived from an EMBL/GenBank/DDBJ whole genome shotgun (WGS) entry which is preliminary data.</text>
</comment>
<feature type="region of interest" description="Disordered" evidence="4">
    <location>
        <begin position="1"/>
        <end position="21"/>
    </location>
</feature>
<dbReference type="AlphaFoldDB" id="A0A2A5WYF8"/>